<evidence type="ECO:0000256" key="19">
    <source>
        <dbReference type="ARBA" id="ARBA00022859"/>
    </source>
</evidence>
<dbReference type="Pfam" id="PF00092">
    <property type="entry name" value="VWA"/>
    <property type="match status" value="2"/>
</dbReference>
<evidence type="ECO:0000256" key="21">
    <source>
        <dbReference type="ARBA" id="ARBA00023157"/>
    </source>
</evidence>
<evidence type="ECO:0000256" key="23">
    <source>
        <dbReference type="ARBA" id="ARBA00023180"/>
    </source>
</evidence>
<comment type="subunit">
    <text evidence="30">Monomer. Interacts with complement C3b; this interaction is dependent on the presence of Mg(2+).</text>
</comment>
<dbReference type="SUPFAM" id="SSF57535">
    <property type="entry name" value="Complement control module/SCR domain"/>
    <property type="match status" value="6"/>
</dbReference>
<dbReference type="SMART" id="SM00327">
    <property type="entry name" value="VWA"/>
    <property type="match status" value="2"/>
</dbReference>
<feature type="domain" description="VWFA" evidence="36">
    <location>
        <begin position="1108"/>
        <end position="1307"/>
    </location>
</feature>
<evidence type="ECO:0000256" key="11">
    <source>
        <dbReference type="ARBA" id="ARBA00022588"/>
    </source>
</evidence>
<dbReference type="CDD" id="cd01470">
    <property type="entry name" value="vWA_complement_factors"/>
    <property type="match status" value="1"/>
</dbReference>
<evidence type="ECO:0000256" key="2">
    <source>
        <dbReference type="ARBA" id="ARBA00000095"/>
    </source>
</evidence>
<evidence type="ECO:0000256" key="18">
    <source>
        <dbReference type="ARBA" id="ARBA00022825"/>
    </source>
</evidence>
<dbReference type="PROSITE" id="PS50240">
    <property type="entry name" value="TRYPSIN_DOM"/>
    <property type="match status" value="2"/>
</dbReference>
<dbReference type="PROSITE" id="PS00134">
    <property type="entry name" value="TRYPSIN_HIS"/>
    <property type="match status" value="2"/>
</dbReference>
<evidence type="ECO:0000256" key="22">
    <source>
        <dbReference type="ARBA" id="ARBA00023162"/>
    </source>
</evidence>
<dbReference type="InterPro" id="IPR033116">
    <property type="entry name" value="TRYPSIN_SER"/>
</dbReference>
<protein>
    <recommendedName>
        <fullName evidence="8">Complement C2</fullName>
        <ecNumber evidence="7">3.4.21.47</ecNumber>
    </recommendedName>
    <alternativeName>
        <fullName evidence="24">C3/C5 convertase</fullName>
    </alternativeName>
    <alternativeName>
        <fullName evidence="9">Complement factor B</fullName>
    </alternativeName>
</protein>
<dbReference type="InterPro" id="IPR001314">
    <property type="entry name" value="Peptidase_S1A"/>
</dbReference>
<evidence type="ECO:0000256" key="10">
    <source>
        <dbReference type="ARBA" id="ARBA00022525"/>
    </source>
</evidence>
<dbReference type="InterPro" id="IPR036465">
    <property type="entry name" value="vWFA_dom_sf"/>
</dbReference>
<dbReference type="FunFam" id="3.40.50.410:FF:000056">
    <property type="entry name" value="Complement factor B"/>
    <property type="match status" value="1"/>
</dbReference>
<feature type="domain" description="Sushi" evidence="38">
    <location>
        <begin position="86"/>
        <end position="145"/>
    </location>
</feature>
<evidence type="ECO:0000256" key="13">
    <source>
        <dbReference type="ARBA" id="ARBA00022670"/>
    </source>
</evidence>
<dbReference type="InterPro" id="IPR002035">
    <property type="entry name" value="VWF_A"/>
</dbReference>
<evidence type="ECO:0000256" key="33">
    <source>
        <dbReference type="PROSITE-ProRule" id="PRU00302"/>
    </source>
</evidence>
<evidence type="ECO:0000256" key="25">
    <source>
        <dbReference type="ARBA" id="ARBA00093302"/>
    </source>
</evidence>
<comment type="catalytic activity">
    <reaction evidence="2">
        <text>Selective cleavage of Arg-|-Ser bond in complement component C3 alpha-chain to form C3a and C3b, and Arg-|-Xaa bond in complement component C5 alpha-chain to form C5a and C5b.</text>
        <dbReference type="EC" id="3.4.21.43"/>
    </reaction>
</comment>
<dbReference type="GO" id="GO:0006957">
    <property type="term" value="P:complement activation, alternative pathway"/>
    <property type="evidence" value="ECO:0007669"/>
    <property type="project" value="UniProtKB-KW"/>
</dbReference>
<evidence type="ECO:0000256" key="3">
    <source>
        <dbReference type="ARBA" id="ARBA00001936"/>
    </source>
</evidence>
<feature type="disulfide bond" evidence="33">
    <location>
        <begin position="969"/>
        <end position="996"/>
    </location>
</feature>
<feature type="domain" description="Peptidase S1" evidence="37">
    <location>
        <begin position="463"/>
        <end position="717"/>
    </location>
</feature>
<feature type="disulfide bond" evidence="33">
    <location>
        <begin position="1029"/>
        <end position="1056"/>
    </location>
</feature>
<dbReference type="SUPFAM" id="SSF50494">
    <property type="entry name" value="Trypsin-like serine proteases"/>
    <property type="match status" value="3"/>
</dbReference>
<dbReference type="FunFam" id="2.10.70.10:FF:000052">
    <property type="entry name" value="Complement factor B"/>
    <property type="match status" value="1"/>
</dbReference>
<dbReference type="SMART" id="SM00032">
    <property type="entry name" value="CCP"/>
    <property type="match status" value="6"/>
</dbReference>
<dbReference type="Proteomes" id="UP000010556">
    <property type="component" value="Unassembled WGS sequence"/>
</dbReference>
<feature type="signal peptide" evidence="35">
    <location>
        <begin position="1"/>
        <end position="20"/>
    </location>
</feature>
<evidence type="ECO:0000256" key="32">
    <source>
        <dbReference type="ARBA" id="ARBA00093582"/>
    </source>
</evidence>
<dbReference type="EMBL" id="KB113694">
    <property type="protein sequence ID" value="ELK23396.1"/>
    <property type="molecule type" value="Genomic_DNA"/>
</dbReference>
<dbReference type="PROSITE" id="PS50234">
    <property type="entry name" value="VWFA"/>
    <property type="match status" value="2"/>
</dbReference>
<feature type="chain" id="PRO_5003970140" description="Complement C2" evidence="35">
    <location>
        <begin position="21"/>
        <end position="1603"/>
    </location>
</feature>
<keyword evidence="18 34" id="KW-0720">Serine protease</keyword>
<dbReference type="GO" id="GO:0070062">
    <property type="term" value="C:extracellular exosome"/>
    <property type="evidence" value="ECO:0007669"/>
    <property type="project" value="TreeGrafter"/>
</dbReference>
<comment type="function">
    <text evidence="25">Precursor of the catalytic component of the C3 and C5 convertase complexes, which are part of the complement pathway, a cascade of proteins that leads to phagocytosis and breakdown of pathogens and signaling that strengthens the adaptive immune system. Component C2 is part of the classical, lectin and GZMK complement systems.</text>
</comment>
<evidence type="ECO:0000256" key="1">
    <source>
        <dbReference type="ARBA" id="ARBA00000061"/>
    </source>
</evidence>
<evidence type="ECO:0000259" key="38">
    <source>
        <dbReference type="PROSITE" id="PS50923"/>
    </source>
</evidence>
<keyword evidence="10" id="KW-0964">Secreted</keyword>
<keyword evidence="13 34" id="KW-0645">Protease</keyword>
<evidence type="ECO:0000256" key="30">
    <source>
        <dbReference type="ARBA" id="ARBA00093516"/>
    </source>
</evidence>
<dbReference type="InterPro" id="IPR035976">
    <property type="entry name" value="Sushi/SCR/CCP_sf"/>
</dbReference>
<organism evidence="39 40">
    <name type="scientific">Myotis davidii</name>
    <name type="common">David's myotis</name>
    <dbReference type="NCBI Taxonomy" id="225400"/>
    <lineage>
        <taxon>Eukaryota</taxon>
        <taxon>Metazoa</taxon>
        <taxon>Chordata</taxon>
        <taxon>Craniata</taxon>
        <taxon>Vertebrata</taxon>
        <taxon>Euteleostomi</taxon>
        <taxon>Mammalia</taxon>
        <taxon>Eutheria</taxon>
        <taxon>Laurasiatheria</taxon>
        <taxon>Chiroptera</taxon>
        <taxon>Yangochiroptera</taxon>
        <taxon>Vespertilionidae</taxon>
        <taxon>Myotis</taxon>
    </lineage>
</organism>
<dbReference type="MEROPS" id="S01.194"/>
<comment type="subunit">
    <text evidence="32">Catalytic component of the C3 convertase of the alternative complement pathway, also named C3bBb, composed of complement factor B Bb and complement C3b. Catalytic component of the C5 convertase of the alternative complement pathway, also named C3bBb3b, composed of complement factor B Bb and additional molecules of complement C3b. Interacts to CFP; this interaction contributes to the stabilization of the active C3-convertase enzyme complex.</text>
</comment>
<keyword evidence="40" id="KW-1185">Reference proteome</keyword>
<comment type="subunit">
    <text evidence="31">Serine protease component of the C3 convertase, also named C4bC2b, composed of the serine protease complement C2b and complement C4b. Serine protease component of the C5 convertase, also named C4bC2bC3b, composed of the serine protease complement C2b, complement C3b, as well as complement C4b.</text>
</comment>
<keyword evidence="21 33" id="KW-1015">Disulfide bond</keyword>
<keyword evidence="16" id="KW-0677">Repeat</keyword>
<evidence type="ECO:0000259" key="37">
    <source>
        <dbReference type="PROSITE" id="PS50240"/>
    </source>
</evidence>
<evidence type="ECO:0000256" key="16">
    <source>
        <dbReference type="ARBA" id="ARBA00022737"/>
    </source>
</evidence>
<keyword evidence="14" id="KW-0479">Metal-binding</keyword>
<evidence type="ECO:0000256" key="14">
    <source>
        <dbReference type="ARBA" id="ARBA00022723"/>
    </source>
</evidence>
<comment type="subcellular location">
    <subcellularLocation>
        <location evidence="5">Cell surface</location>
    </subcellularLocation>
    <subcellularLocation>
        <location evidence="6">Secreted</location>
    </subcellularLocation>
</comment>
<dbReference type="InterPro" id="IPR043504">
    <property type="entry name" value="Peptidase_S1_PA_chymotrypsin"/>
</dbReference>
<accession>L5LBZ5</accession>
<dbReference type="GO" id="GO:0006958">
    <property type="term" value="P:complement activation, classical pathway"/>
    <property type="evidence" value="ECO:0007669"/>
    <property type="project" value="UniProtKB-KW"/>
</dbReference>
<evidence type="ECO:0000256" key="27">
    <source>
        <dbReference type="ARBA" id="ARBA00093327"/>
    </source>
</evidence>
<dbReference type="PANTHER" id="PTHR46393">
    <property type="entry name" value="SUSHI DOMAIN-CONTAINING PROTEIN"/>
    <property type="match status" value="1"/>
</dbReference>
<evidence type="ECO:0000256" key="35">
    <source>
        <dbReference type="SAM" id="SignalP"/>
    </source>
</evidence>
<comment type="function">
    <text evidence="29">Precursor of the catalytic component of the C3 and C5 convertase complexes of the alternative pathway of the complement system, a cascade of proteins that leads to phagocytosis and breakdown of pathogens and signaling that strengthens the adaptive immune system. The alternative complement pathway acts as an amplification loop that enhances other complement pathways (classical, lectin and GZMK) by promoting formation of additional C3 and C5 convertases. CFB is cleaved and activated by CFD to generate Ba and Bb chains; Bb chain constituting the catalytic component of the C3 and C5 convertases.</text>
</comment>
<dbReference type="Gene3D" id="2.10.70.10">
    <property type="entry name" value="Complement Module, domain 1"/>
    <property type="match status" value="6"/>
</dbReference>
<evidence type="ECO:0000256" key="8">
    <source>
        <dbReference type="ARBA" id="ARBA00017023"/>
    </source>
</evidence>
<dbReference type="GO" id="GO:0046872">
    <property type="term" value="F:metal ion binding"/>
    <property type="evidence" value="ECO:0007669"/>
    <property type="project" value="UniProtKB-KW"/>
</dbReference>
<evidence type="ECO:0000256" key="5">
    <source>
        <dbReference type="ARBA" id="ARBA00004241"/>
    </source>
</evidence>
<keyword evidence="17 34" id="KW-0378">Hydrolase</keyword>
<dbReference type="InterPro" id="IPR009003">
    <property type="entry name" value="Peptidase_S1_PA"/>
</dbReference>
<comment type="cofactor">
    <cofactor evidence="3">
        <name>Mn(2+)</name>
        <dbReference type="ChEBI" id="CHEBI:29035"/>
    </cofactor>
</comment>
<dbReference type="EC" id="3.4.21.47" evidence="7"/>
<keyword evidence="22" id="KW-0179">Complement alternate pathway</keyword>
<evidence type="ECO:0000313" key="39">
    <source>
        <dbReference type="EMBL" id="ELK23396.1"/>
    </source>
</evidence>
<evidence type="ECO:0000256" key="28">
    <source>
        <dbReference type="ARBA" id="ARBA00093402"/>
    </source>
</evidence>
<feature type="disulfide bond" evidence="33">
    <location>
        <begin position="176"/>
        <end position="203"/>
    </location>
</feature>
<evidence type="ECO:0000256" key="15">
    <source>
        <dbReference type="ARBA" id="ARBA00022729"/>
    </source>
</evidence>
<evidence type="ECO:0000256" key="7">
    <source>
        <dbReference type="ARBA" id="ARBA00011934"/>
    </source>
</evidence>
<dbReference type="GO" id="GO:0009986">
    <property type="term" value="C:cell surface"/>
    <property type="evidence" value="ECO:0007669"/>
    <property type="project" value="UniProtKB-SubCell"/>
</dbReference>
<dbReference type="PROSITE" id="PS50923">
    <property type="entry name" value="SUSHI"/>
    <property type="match status" value="6"/>
</dbReference>
<dbReference type="InterPro" id="IPR001254">
    <property type="entry name" value="Trypsin_dom"/>
</dbReference>
<keyword evidence="20" id="KW-0180">Complement pathway</keyword>
<dbReference type="GO" id="GO:0004252">
    <property type="term" value="F:serine-type endopeptidase activity"/>
    <property type="evidence" value="ECO:0007669"/>
    <property type="project" value="UniProtKB-EC"/>
</dbReference>
<dbReference type="PRINTS" id="PR00722">
    <property type="entry name" value="CHYMOTRYPSIN"/>
</dbReference>
<feature type="domain" description="Sushi" evidence="38">
    <location>
        <begin position="1001"/>
        <end position="1058"/>
    </location>
</feature>
<comment type="caution">
    <text evidence="33">Lacks conserved residue(s) required for the propagation of feature annotation.</text>
</comment>
<feature type="domain" description="Sushi" evidence="38">
    <location>
        <begin position="22"/>
        <end position="85"/>
    </location>
</feature>
<feature type="domain" description="Sushi" evidence="38">
    <location>
        <begin position="873"/>
        <end position="938"/>
    </location>
</feature>
<dbReference type="Pfam" id="PF00089">
    <property type="entry name" value="Trypsin"/>
    <property type="match status" value="2"/>
</dbReference>
<evidence type="ECO:0000256" key="26">
    <source>
        <dbReference type="ARBA" id="ARBA00093306"/>
    </source>
</evidence>
<comment type="catalytic activity">
    <reaction evidence="1">
        <text>Cleavage of Arg-|-Ser bond in complement component C3 alpha-chain to yield C3a and C3b, and Arg-|-Xaa bond in complement component C5 alpha-chain to yield C5a and C5b.</text>
        <dbReference type="EC" id="3.4.21.47"/>
    </reaction>
</comment>
<comment type="function">
    <text evidence="27">Involved in proliferation and differentiation of preactivated B-lymphocytes, rapid spreading of peripheral blood monocytes, stimulation of lymphocyte blastogenesis and lysis of erythrocytes.</text>
</comment>
<feature type="disulfide bond" evidence="33">
    <location>
        <begin position="116"/>
        <end position="143"/>
    </location>
</feature>
<dbReference type="InterPro" id="IPR000436">
    <property type="entry name" value="Sushi_SCR_CCP_dom"/>
</dbReference>
<evidence type="ECO:0000256" key="29">
    <source>
        <dbReference type="ARBA" id="ARBA00093434"/>
    </source>
</evidence>
<gene>
    <name evidence="39" type="ORF">MDA_GLEAN10005643</name>
</gene>
<dbReference type="FunFam" id="2.40.10.10:FF:000046">
    <property type="entry name" value="Complement factor b,-like"/>
    <property type="match status" value="1"/>
</dbReference>
<evidence type="ECO:0000256" key="24">
    <source>
        <dbReference type="ARBA" id="ARBA00029636"/>
    </source>
</evidence>
<evidence type="ECO:0000256" key="4">
    <source>
        <dbReference type="ARBA" id="ARBA00001946"/>
    </source>
</evidence>
<reference evidence="40" key="1">
    <citation type="journal article" date="2013" name="Science">
        <title>Comparative analysis of bat genomes provides insight into the evolution of flight and immunity.</title>
        <authorList>
            <person name="Zhang G."/>
            <person name="Cowled C."/>
            <person name="Shi Z."/>
            <person name="Huang Z."/>
            <person name="Bishop-Lilly K.A."/>
            <person name="Fang X."/>
            <person name="Wynne J.W."/>
            <person name="Xiong Z."/>
            <person name="Baker M.L."/>
            <person name="Zhao W."/>
            <person name="Tachedjian M."/>
            <person name="Zhu Y."/>
            <person name="Zhou P."/>
            <person name="Jiang X."/>
            <person name="Ng J."/>
            <person name="Yang L."/>
            <person name="Wu L."/>
            <person name="Xiao J."/>
            <person name="Feng Y."/>
            <person name="Chen Y."/>
            <person name="Sun X."/>
            <person name="Zhang Y."/>
            <person name="Marsh G.A."/>
            <person name="Crameri G."/>
            <person name="Broder C.C."/>
            <person name="Frey K.G."/>
            <person name="Wang L.F."/>
            <person name="Wang J."/>
        </authorList>
    </citation>
    <scope>NUCLEOTIDE SEQUENCE [LARGE SCALE GENOMIC DNA]</scope>
</reference>
<evidence type="ECO:0000313" key="40">
    <source>
        <dbReference type="Proteomes" id="UP000010556"/>
    </source>
</evidence>
<keyword evidence="15 35" id="KW-0732">Signal</keyword>
<evidence type="ECO:0000256" key="9">
    <source>
        <dbReference type="ARBA" id="ARBA00018671"/>
    </source>
</evidence>
<feature type="domain" description="Sushi" evidence="38">
    <location>
        <begin position="939"/>
        <end position="998"/>
    </location>
</feature>
<dbReference type="Gene3D" id="2.40.10.10">
    <property type="entry name" value="Trypsin-like serine proteases"/>
    <property type="match status" value="4"/>
</dbReference>
<keyword evidence="23" id="KW-0325">Glycoprotein</keyword>
<evidence type="ECO:0000256" key="20">
    <source>
        <dbReference type="ARBA" id="ARBA00022875"/>
    </source>
</evidence>
<dbReference type="FunFam" id="2.10.70.10:FF:000019">
    <property type="entry name" value="Complement factor b,-like"/>
    <property type="match status" value="4"/>
</dbReference>
<comment type="function">
    <text evidence="28">Serine protease component of the complement C3 and C5 convertase complexes of the alternative complement pathway. Following cleavage and activation by factor D (CFD), forms the C3 convertase together with complement C3b. As part of the C3 convertase, cleaves and activates C3 into C3a anaphylatoxin and C3b opsonin, the next components of the complement pathways. When an additional complement C3b molecule binds to the C3 convertase, forms the C5 convertase, which cleaves and activates C5 into C5a anaphylatoxin and C5b component of the membrane attack complex.</text>
</comment>
<keyword evidence="11" id="KW-0399">Innate immunity</keyword>
<comment type="function">
    <text evidence="26">Catalytic component of the complement C3 and C5 convertase complexes. Following complement activation, recruited to the surface of pathogens by complement C4b opsonin to form the C3 convertase, or C3b and C4b opsonins to form the C5 convertase. As part of the C3 convertase, cleaves and activate C3 into C3a anaphylatoxin and C3b opsonin, the next components of the complement pathways. As part of the C5 convertase, cleaves and activate C5 into C5a anaphylatoxin and C5b component of the membrane attack complex.</text>
</comment>
<keyword evidence="19" id="KW-0391">Immunity</keyword>
<feature type="domain" description="Peptidase S1" evidence="37">
    <location>
        <begin position="1315"/>
        <end position="1597"/>
    </location>
</feature>
<name>L5LBZ5_MYODS</name>
<dbReference type="PANTHER" id="PTHR46393:SF1">
    <property type="entry name" value="COMPLEMENT FACTOR B"/>
    <property type="match status" value="1"/>
</dbReference>
<evidence type="ECO:0000256" key="17">
    <source>
        <dbReference type="ARBA" id="ARBA00022801"/>
    </source>
</evidence>
<dbReference type="SMART" id="SM00020">
    <property type="entry name" value="Tryp_SPc"/>
    <property type="match status" value="2"/>
</dbReference>
<dbReference type="GO" id="GO:0009617">
    <property type="term" value="P:response to bacterium"/>
    <property type="evidence" value="ECO:0007669"/>
    <property type="project" value="TreeGrafter"/>
</dbReference>
<evidence type="ECO:0000259" key="36">
    <source>
        <dbReference type="PROSITE" id="PS50234"/>
    </source>
</evidence>
<sequence length="1603" mass="177417">MGSLRALLCLLLLCPGLAAAAPSCPQNVKISGGNFTLSRGWAPGSVLVYSCPLGRYPVPTSRLCLSSGRWQTPRSSPVAKAVCKPVRCPAPVAFENGMYTPRLGSHPVGGNLSFECEDGFVLRGSPVRQCRPNGMWDGETAVCDNGAGHCPNPGIPVGSVRTGSRFGLGDKVNYRCSSNLVLTGSAERECQDSGVWSGTEPICRQPYSYDFPEDVAPALGTSLSHLLGSTNPTQKKSENLGRKIQIQRSGHLNLYLLLDASQSVKEEDFSIFKESATLMVDRIFSFEINVSVAIITFASKPKIIMSVLDDNSREGTEVIYRLENINYKDHENGTGTNIYKALHSVYIMMNNQMQRLGMSTAAWKEIRHAIILLTDGKSNIGGSPKPAVDNIKEVLNINQRRSDYLDIYAIGVGELDVDWRELNELASKKDGERHAFILRDTKALRQVFEHMLDVSQLTDTICGVGNMSANASAQERTPWHVTIKPMSQETCRGALISDQWVLTAAHCFRHADQDHSLWRVIVGDPSSRLGKEFQIEQVVISKHFDAFAKRHQGIREFYGDDIALLKLAQKVKMSTHARPICLPCTVGANLALRRPPGSTCRDHESELLNKLSVPAHFVALNGDTLNINLKTGTEWARCTEVVGQDKTMFPNLTDVSEVVTDQFLCSGMEKDDNPCKGDPSSRLGKEFQIEQVVISKHFDVFAKRHQGIREFYGDDIALLKLAQKVKMSTHARPICLPCTVGANLALRRPPGSTCRDHESELLNKLSVPAHFVALNGDTLNINLKTGTEWARCTEVVGQDKTMFPNLTDVSEVVTDQFLCSGMEKDDNPCKAPGPPSGAPRSSPCPWLCLVALVLGLLPGGVGTTPVSVAEPQRPCSLEGVEIKGGSFQLLKEGQALEYVCPAGFYPYPVQARTCRSTGSWSALQTKDQKIVKKAECRAIRCPRPQDFENGEYWPRAAYYNLSDEISFQCYDGYTLRGSANRTCQVTGRWDGQTAICDNGAGYCPNPGIPIGTRKVGSQYRLEDSVTYYCSRGLTLRGSQRRTCQEGGSWSGTEPSCQDSFMYDTPAEVAEAFLSSLTERIEGAEAEDGHSPGEQQKRRIILDPSGSMNIYLVLDGSDSIGARNFTGAKNCLKAFIEKVASYGVNPKYALVTYATDTNILIRVSDAESSNAAWVTEKLDKISYEDHKLKTGTNTKKALLAVYNMMGWAGDTPPEGWNRTRHVIILMTDGQHNMGGDPVPVIQDIRSLLDIGRDRKHPREDYLDVYVFGVGPLVNQENINALASKKDQEQHVFKVKDMENLENVFYKMIDESQTLGLCGMVWEHKDATDYHKQPWQAKISVTRPPNAHENCMGAVVSPYFVLTAAHCFTVEDQLHWIKVNVGGKKQDLHIEQVLFHPKYNINGKKAEGIPEFYDYDVALIKLKEKLQYSKTLRPICLPCTVATNQALRLPLSTSCQKQMEELLPAKDVKALFVSELLKGGKLIRKEVHIKNGDKKAACERDAQKAPGYGKVKDISEVVTPRFLCTGGVDPYADPNTCKGDSGGPLIIHKRSRFIQVGVISWGVVDVCKDRRLQHQVPAHARDFHINLFQVLPWLKEKLRDEEHFL</sequence>
<feature type="domain" description="Sushi" evidence="38">
    <location>
        <begin position="148"/>
        <end position="205"/>
    </location>
</feature>
<dbReference type="Gene3D" id="2.40.10.120">
    <property type="match status" value="1"/>
</dbReference>
<dbReference type="GO" id="GO:0006508">
    <property type="term" value="P:proteolysis"/>
    <property type="evidence" value="ECO:0007669"/>
    <property type="project" value="UniProtKB-KW"/>
</dbReference>
<keyword evidence="12 33" id="KW-0768">Sushi</keyword>
<evidence type="ECO:0000256" key="12">
    <source>
        <dbReference type="ARBA" id="ARBA00022659"/>
    </source>
</evidence>
<dbReference type="CDD" id="cd00033">
    <property type="entry name" value="CCP"/>
    <property type="match status" value="4"/>
</dbReference>
<dbReference type="InterPro" id="IPR018114">
    <property type="entry name" value="TRYPSIN_HIS"/>
</dbReference>
<dbReference type="eggNOG" id="KOG3627">
    <property type="taxonomic scope" value="Eukaryota"/>
</dbReference>
<comment type="cofactor">
    <cofactor evidence="4">
        <name>Mg(2+)</name>
        <dbReference type="ChEBI" id="CHEBI:18420"/>
    </cofactor>
</comment>
<evidence type="ECO:0000256" key="34">
    <source>
        <dbReference type="RuleBase" id="RU363034"/>
    </source>
</evidence>
<dbReference type="SUPFAM" id="SSF53300">
    <property type="entry name" value="vWA-like"/>
    <property type="match status" value="2"/>
</dbReference>
<dbReference type="CDD" id="cd00190">
    <property type="entry name" value="Tryp_SPc"/>
    <property type="match status" value="1"/>
</dbReference>
<evidence type="ECO:0000256" key="6">
    <source>
        <dbReference type="ARBA" id="ARBA00004613"/>
    </source>
</evidence>
<dbReference type="Gene3D" id="3.40.50.410">
    <property type="entry name" value="von Willebrand factor, type A domain"/>
    <property type="match status" value="2"/>
</dbReference>
<dbReference type="Pfam" id="PF00084">
    <property type="entry name" value="Sushi"/>
    <property type="match status" value="4"/>
</dbReference>
<proteinExistence type="predicted"/>
<evidence type="ECO:0000256" key="31">
    <source>
        <dbReference type="ARBA" id="ARBA00093544"/>
    </source>
</evidence>
<dbReference type="PROSITE" id="PS00135">
    <property type="entry name" value="TRYPSIN_SER"/>
    <property type="match status" value="1"/>
</dbReference>
<feature type="domain" description="VWFA" evidence="36">
    <location>
        <begin position="253"/>
        <end position="451"/>
    </location>
</feature>